<keyword evidence="1" id="KW-0812">Transmembrane</keyword>
<feature type="transmembrane region" description="Helical" evidence="1">
    <location>
        <begin position="55"/>
        <end position="76"/>
    </location>
</feature>
<dbReference type="Pfam" id="PF09515">
    <property type="entry name" value="Thia_YuaJ"/>
    <property type="match status" value="1"/>
</dbReference>
<dbReference type="RefSeq" id="WP_113657811.1">
    <property type="nucleotide sequence ID" value="NZ_KZ845664.1"/>
</dbReference>
<feature type="transmembrane region" description="Helical" evidence="1">
    <location>
        <begin position="30"/>
        <end position="48"/>
    </location>
</feature>
<dbReference type="AlphaFoldDB" id="A0A364K746"/>
<accession>A0A364K746</accession>
<organism evidence="2 3">
    <name type="scientific">Thermoflavimicrobium daqui</name>
    <dbReference type="NCBI Taxonomy" id="2137476"/>
    <lineage>
        <taxon>Bacteria</taxon>
        <taxon>Bacillati</taxon>
        <taxon>Bacillota</taxon>
        <taxon>Bacilli</taxon>
        <taxon>Bacillales</taxon>
        <taxon>Thermoactinomycetaceae</taxon>
        <taxon>Thermoflavimicrobium</taxon>
    </lineage>
</organism>
<evidence type="ECO:0000313" key="3">
    <source>
        <dbReference type="Proteomes" id="UP000251213"/>
    </source>
</evidence>
<reference evidence="2 3" key="2">
    <citation type="submission" date="2018-06" db="EMBL/GenBank/DDBJ databases">
        <authorList>
            <person name="Zhirakovskaya E."/>
        </authorList>
    </citation>
    <scope>NUCLEOTIDE SEQUENCE [LARGE SCALE GENOMIC DNA]</scope>
    <source>
        <strain evidence="2 3">FBKL4.011</strain>
    </source>
</reference>
<dbReference type="Proteomes" id="UP000251213">
    <property type="component" value="Unassembled WGS sequence"/>
</dbReference>
<name>A0A364K746_9BACL</name>
<dbReference type="NCBIfam" id="TIGR02357">
    <property type="entry name" value="ECF_ThiT_YuaJ"/>
    <property type="match status" value="1"/>
</dbReference>
<dbReference type="InterPro" id="IPR012651">
    <property type="entry name" value="Thia_Transptr_ThiT"/>
</dbReference>
<dbReference type="EMBL" id="QJKK01000002">
    <property type="protein sequence ID" value="RAL26126.1"/>
    <property type="molecule type" value="Genomic_DNA"/>
</dbReference>
<dbReference type="GO" id="GO:0015234">
    <property type="term" value="F:thiamine transmembrane transporter activity"/>
    <property type="evidence" value="ECO:0007669"/>
    <property type="project" value="InterPro"/>
</dbReference>
<dbReference type="GO" id="GO:0005886">
    <property type="term" value="C:plasma membrane"/>
    <property type="evidence" value="ECO:0007669"/>
    <property type="project" value="InterPro"/>
</dbReference>
<protein>
    <submittedName>
        <fullName evidence="2">Energy-coupled thiamine transporter ThiT</fullName>
    </submittedName>
</protein>
<feature type="transmembrane region" description="Helical" evidence="1">
    <location>
        <begin position="82"/>
        <end position="100"/>
    </location>
</feature>
<dbReference type="OrthoDB" id="9795813at2"/>
<keyword evidence="1" id="KW-1133">Transmembrane helix</keyword>
<feature type="transmembrane region" description="Helical" evidence="1">
    <location>
        <begin position="157"/>
        <end position="176"/>
    </location>
</feature>
<proteinExistence type="predicted"/>
<gene>
    <name evidence="2" type="primary">thiT</name>
    <name evidence="2" type="ORF">DL897_03755</name>
</gene>
<dbReference type="Gene3D" id="1.10.1760.20">
    <property type="match status" value="1"/>
</dbReference>
<evidence type="ECO:0000313" key="2">
    <source>
        <dbReference type="EMBL" id="RAL26126.1"/>
    </source>
</evidence>
<comment type="caution">
    <text evidence="2">The sequence shown here is derived from an EMBL/GenBank/DDBJ whole genome shotgun (WGS) entry which is preliminary data.</text>
</comment>
<keyword evidence="3" id="KW-1185">Reference proteome</keyword>
<evidence type="ECO:0000256" key="1">
    <source>
        <dbReference type="SAM" id="Phobius"/>
    </source>
</evidence>
<reference evidence="2 3" key="1">
    <citation type="submission" date="2018-06" db="EMBL/GenBank/DDBJ databases">
        <title>Thermoflavimicrobium daqus sp. nov., a thermophilic microbe isolated from Moutai-flavour Daqu.</title>
        <authorList>
            <person name="Wang X."/>
            <person name="Zhou H."/>
        </authorList>
    </citation>
    <scope>NUCLEOTIDE SEQUENCE [LARGE SCALE GENOMIC DNA]</scope>
    <source>
        <strain evidence="2 3">FBKL4.011</strain>
    </source>
</reference>
<feature type="transmembrane region" description="Helical" evidence="1">
    <location>
        <begin position="112"/>
        <end position="137"/>
    </location>
</feature>
<keyword evidence="1" id="KW-0472">Membrane</keyword>
<sequence length="183" mass="19705">MNPLSKKLVTLIEIAIMAAIATVLDKLAIYQAPYGGSITLVMIPILVVGLRRGLWAGMTAGLLTGILQLLLGGYIVHPIQLLLDYPIAFGALGIAGLVHLKQGQNKNRQILLSGIGIFIAGLGRLLSHFVSGIVFFADSAPKGQSPYLYSFVYNAAYMVPNMILALIVAIILIYTAPQLVYRR</sequence>